<organism evidence="2 3">
    <name type="scientific">Phenylobacterium kunshanense</name>
    <dbReference type="NCBI Taxonomy" id="1445034"/>
    <lineage>
        <taxon>Bacteria</taxon>
        <taxon>Pseudomonadati</taxon>
        <taxon>Pseudomonadota</taxon>
        <taxon>Alphaproteobacteria</taxon>
        <taxon>Caulobacterales</taxon>
        <taxon>Caulobacteraceae</taxon>
        <taxon>Phenylobacterium</taxon>
    </lineage>
</organism>
<evidence type="ECO:0000313" key="2">
    <source>
        <dbReference type="EMBL" id="RAK67195.1"/>
    </source>
</evidence>
<evidence type="ECO:0000256" key="1">
    <source>
        <dbReference type="SAM" id="SignalP"/>
    </source>
</evidence>
<reference evidence="2 3" key="1">
    <citation type="submission" date="2018-05" db="EMBL/GenBank/DDBJ databases">
        <authorList>
            <person name="Lanie J.A."/>
            <person name="Ng W.-L."/>
            <person name="Kazmierczak K.M."/>
            <person name="Andrzejewski T.M."/>
            <person name="Davidsen T.M."/>
            <person name="Wayne K.J."/>
            <person name="Tettelin H."/>
            <person name="Glass J.I."/>
            <person name="Rusch D."/>
            <person name="Podicherti R."/>
            <person name="Tsui H.-C.T."/>
            <person name="Winkler M.E."/>
        </authorList>
    </citation>
    <scope>NUCLEOTIDE SEQUENCE [LARGE SCALE GENOMIC DNA]</scope>
    <source>
        <strain evidence="2 3">BUT-10</strain>
    </source>
</reference>
<accession>A0A328BKK1</accession>
<dbReference type="EMBL" id="QFYS01000002">
    <property type="protein sequence ID" value="RAK67195.1"/>
    <property type="molecule type" value="Genomic_DNA"/>
</dbReference>
<protein>
    <submittedName>
        <fullName evidence="2">Uncharacterized protein</fullName>
    </submittedName>
</protein>
<dbReference type="AlphaFoldDB" id="A0A328BKK1"/>
<keyword evidence="3" id="KW-1185">Reference proteome</keyword>
<sequence length="93" mass="9755">MASHLCRRAVAPVAAALAGLGMSACFVGDENADRWATPRQIVEAASRCGVPNVQPTKVGGGWAAYVPGEDFGHGPKSDCIYADLERQGRLATR</sequence>
<proteinExistence type="predicted"/>
<gene>
    <name evidence="2" type="ORF">DJ019_04465</name>
</gene>
<name>A0A328BKK1_9CAUL</name>
<keyword evidence="1" id="KW-0732">Signal</keyword>
<feature type="chain" id="PRO_5016238140" evidence="1">
    <location>
        <begin position="28"/>
        <end position="93"/>
    </location>
</feature>
<comment type="caution">
    <text evidence="2">The sequence shown here is derived from an EMBL/GenBank/DDBJ whole genome shotgun (WGS) entry which is preliminary data.</text>
</comment>
<feature type="signal peptide" evidence="1">
    <location>
        <begin position="1"/>
        <end position="27"/>
    </location>
</feature>
<dbReference type="OrthoDB" id="7210862at2"/>
<evidence type="ECO:0000313" key="3">
    <source>
        <dbReference type="Proteomes" id="UP000249524"/>
    </source>
</evidence>
<dbReference type="PROSITE" id="PS51257">
    <property type="entry name" value="PROKAR_LIPOPROTEIN"/>
    <property type="match status" value="1"/>
</dbReference>
<dbReference type="Proteomes" id="UP000249524">
    <property type="component" value="Unassembled WGS sequence"/>
</dbReference>
<dbReference type="RefSeq" id="WP_111274806.1">
    <property type="nucleotide sequence ID" value="NZ_QFYS01000002.1"/>
</dbReference>